<dbReference type="AlphaFoldDB" id="A0A2P4UIF4"/>
<keyword evidence="1" id="KW-0472">Membrane</keyword>
<feature type="transmembrane region" description="Helical" evidence="1">
    <location>
        <begin position="46"/>
        <end position="69"/>
    </location>
</feature>
<evidence type="ECO:0000256" key="1">
    <source>
        <dbReference type="SAM" id="Phobius"/>
    </source>
</evidence>
<dbReference type="RefSeq" id="WP_103563887.1">
    <property type="nucleotide sequence ID" value="NZ_MTBP01000002.1"/>
</dbReference>
<dbReference type="EMBL" id="MTBP01000002">
    <property type="protein sequence ID" value="POM24801.1"/>
    <property type="molecule type" value="Genomic_DNA"/>
</dbReference>
<evidence type="ECO:0000313" key="4">
    <source>
        <dbReference type="Proteomes" id="UP000242367"/>
    </source>
</evidence>
<dbReference type="Proteomes" id="UP000242367">
    <property type="component" value="Unassembled WGS sequence"/>
</dbReference>
<gene>
    <name evidence="3" type="ORF">BTM25_34390</name>
</gene>
<sequence precursor="true">MRRGLLALAFVFLVVSGGPARASEPGPGSILPTMVPRPSPQPSQPLVSALLPVSGLGGAAAIFVVLLVAQRRRG</sequence>
<keyword evidence="1" id="KW-1133">Transmembrane helix</keyword>
<keyword evidence="4" id="KW-1185">Reference proteome</keyword>
<name>A0A2P4UIF4_9ACTN</name>
<comment type="caution">
    <text evidence="3">The sequence shown here is derived from an EMBL/GenBank/DDBJ whole genome shotgun (WGS) entry which is preliminary data.</text>
</comment>
<evidence type="ECO:0008006" key="5">
    <source>
        <dbReference type="Google" id="ProtNLM"/>
    </source>
</evidence>
<organism evidence="3 4">
    <name type="scientific">Actinomadura rubteroloni</name>
    <dbReference type="NCBI Taxonomy" id="1926885"/>
    <lineage>
        <taxon>Bacteria</taxon>
        <taxon>Bacillati</taxon>
        <taxon>Actinomycetota</taxon>
        <taxon>Actinomycetes</taxon>
        <taxon>Streptosporangiales</taxon>
        <taxon>Thermomonosporaceae</taxon>
        <taxon>Actinomadura</taxon>
    </lineage>
</organism>
<feature type="signal peptide" evidence="2">
    <location>
        <begin position="1"/>
        <end position="22"/>
    </location>
</feature>
<proteinExistence type="predicted"/>
<feature type="chain" id="PRO_5015131942" description="Tat pathway signal sequence domain protein" evidence="2">
    <location>
        <begin position="23"/>
        <end position="74"/>
    </location>
</feature>
<protein>
    <recommendedName>
        <fullName evidence="5">Tat pathway signal sequence domain protein</fullName>
    </recommendedName>
</protein>
<reference evidence="3 4" key="1">
    <citation type="journal article" date="2017" name="Chemistry">
        <title>Isolation, Biosynthesis and Chemical Modifications of Rubterolones A-F: Rare Tropolone Alkaloids from Actinomadura sp. 5-2.</title>
        <authorList>
            <person name="Guo H."/>
            <person name="Benndorf R."/>
            <person name="Leichnitz D."/>
            <person name="Klassen J.L."/>
            <person name="Vollmers J."/>
            <person name="Gorls H."/>
            <person name="Steinacker M."/>
            <person name="Weigel C."/>
            <person name="Dahse H.M."/>
            <person name="Kaster A.K."/>
            <person name="de Beer Z.W."/>
            <person name="Poulsen M."/>
            <person name="Beemelmanns C."/>
        </authorList>
    </citation>
    <scope>NUCLEOTIDE SEQUENCE [LARGE SCALE GENOMIC DNA]</scope>
    <source>
        <strain evidence="3 4">5-2</strain>
    </source>
</reference>
<evidence type="ECO:0000313" key="3">
    <source>
        <dbReference type="EMBL" id="POM24801.1"/>
    </source>
</evidence>
<keyword evidence="2" id="KW-0732">Signal</keyword>
<keyword evidence="1" id="KW-0812">Transmembrane</keyword>
<accession>A0A2P4UIF4</accession>
<evidence type="ECO:0000256" key="2">
    <source>
        <dbReference type="SAM" id="SignalP"/>
    </source>
</evidence>